<organism evidence="3 4">
    <name type="scientific">Crossiella cryophila</name>
    <dbReference type="NCBI Taxonomy" id="43355"/>
    <lineage>
        <taxon>Bacteria</taxon>
        <taxon>Bacillati</taxon>
        <taxon>Actinomycetota</taxon>
        <taxon>Actinomycetes</taxon>
        <taxon>Pseudonocardiales</taxon>
        <taxon>Pseudonocardiaceae</taxon>
        <taxon>Crossiella</taxon>
    </lineage>
</organism>
<name>A0A7W7CGD8_9PSEU</name>
<evidence type="ECO:0000313" key="4">
    <source>
        <dbReference type="Proteomes" id="UP000533598"/>
    </source>
</evidence>
<dbReference type="InterPro" id="IPR037293">
    <property type="entry name" value="Gal_Oxidase_central_sf"/>
</dbReference>
<dbReference type="RefSeq" id="WP_185006745.1">
    <property type="nucleotide sequence ID" value="NZ_BAAAUI010000038.1"/>
</dbReference>
<dbReference type="Gene3D" id="2.130.10.80">
    <property type="entry name" value="Galactose oxidase/kelch, beta-propeller"/>
    <property type="match status" value="2"/>
</dbReference>
<dbReference type="Pfam" id="PF01344">
    <property type="entry name" value="Kelch_1"/>
    <property type="match status" value="2"/>
</dbReference>
<dbReference type="PANTHER" id="PTHR46344">
    <property type="entry name" value="OS02G0202900 PROTEIN"/>
    <property type="match status" value="1"/>
</dbReference>
<dbReference type="InterPro" id="IPR006652">
    <property type="entry name" value="Kelch_1"/>
</dbReference>
<accession>A0A7W7CGD8</accession>
<proteinExistence type="predicted"/>
<gene>
    <name evidence="3" type="ORF">HNR67_006846</name>
</gene>
<dbReference type="SUPFAM" id="SSF117281">
    <property type="entry name" value="Kelch motif"/>
    <property type="match status" value="1"/>
</dbReference>
<dbReference type="PANTHER" id="PTHR46344:SF27">
    <property type="entry name" value="KELCH REPEAT SUPERFAMILY PROTEIN"/>
    <property type="match status" value="1"/>
</dbReference>
<dbReference type="SMART" id="SM00612">
    <property type="entry name" value="Kelch"/>
    <property type="match status" value="2"/>
</dbReference>
<dbReference type="Proteomes" id="UP000533598">
    <property type="component" value="Unassembled WGS sequence"/>
</dbReference>
<comment type="caution">
    <text evidence="3">The sequence shown here is derived from an EMBL/GenBank/DDBJ whole genome shotgun (WGS) entry which is preliminary data.</text>
</comment>
<dbReference type="EMBL" id="JACHMH010000001">
    <property type="protein sequence ID" value="MBB4680728.1"/>
    <property type="molecule type" value="Genomic_DNA"/>
</dbReference>
<evidence type="ECO:0000256" key="1">
    <source>
        <dbReference type="ARBA" id="ARBA00022441"/>
    </source>
</evidence>
<dbReference type="InterPro" id="IPR015915">
    <property type="entry name" value="Kelch-typ_b-propeller"/>
</dbReference>
<keyword evidence="1" id="KW-0880">Kelch repeat</keyword>
<evidence type="ECO:0000313" key="3">
    <source>
        <dbReference type="EMBL" id="MBB4680728.1"/>
    </source>
</evidence>
<keyword evidence="4" id="KW-1185">Reference proteome</keyword>
<dbReference type="AlphaFoldDB" id="A0A7W7CGD8"/>
<sequence length="274" mass="28476">MGSVAVLDCAAGEWTSVDPLPSRRAWWGHSDGLVRLPDGAIVAIGGEDGHRTARAEVFRYDPVRQDWSELAPLATARRRNSATVLADGRILVVGGLTGPREFPALGLASAELYDPATGAWTSAGSMAEPRFFHHATLLPDGRVLLAGGSTTRAGGYTMLETAELYDPDSGLWTRTEHYDADAGPRSLAEAKQVGRTGDRALALHAGGVLVAGTGPKAALRVARAHFGLVELADGRVLVAGGVLVSGSGTAVTGEAIPAAGEFPLTADAEIFRFA</sequence>
<reference evidence="3 4" key="1">
    <citation type="submission" date="2020-08" db="EMBL/GenBank/DDBJ databases">
        <title>Sequencing the genomes of 1000 actinobacteria strains.</title>
        <authorList>
            <person name="Klenk H.-P."/>
        </authorList>
    </citation>
    <scope>NUCLEOTIDE SEQUENCE [LARGE SCALE GENOMIC DNA]</scope>
    <source>
        <strain evidence="3 4">DSM 44230</strain>
    </source>
</reference>
<protein>
    <submittedName>
        <fullName evidence="3">Uncharacterized protein</fullName>
    </submittedName>
</protein>
<keyword evidence="2" id="KW-0677">Repeat</keyword>
<evidence type="ECO:0000256" key="2">
    <source>
        <dbReference type="ARBA" id="ARBA00022737"/>
    </source>
</evidence>